<accession>A0A1B0GIZ3</accession>
<dbReference type="VEuPathDB" id="VectorBase:LLOJ005664"/>
<protein>
    <submittedName>
        <fullName evidence="2">Uncharacterized protein</fullName>
    </submittedName>
</protein>
<evidence type="ECO:0000256" key="1">
    <source>
        <dbReference type="SAM" id="Phobius"/>
    </source>
</evidence>
<evidence type="ECO:0000313" key="2">
    <source>
        <dbReference type="EnsemblMetazoa" id="LLOJ005664-PA"/>
    </source>
</evidence>
<proteinExistence type="predicted"/>
<name>A0A1B0GIZ3_LUTLO</name>
<keyword evidence="3" id="KW-1185">Reference proteome</keyword>
<keyword evidence="1" id="KW-0812">Transmembrane</keyword>
<feature type="transmembrane region" description="Helical" evidence="1">
    <location>
        <begin position="33"/>
        <end position="52"/>
    </location>
</feature>
<sequence>YSLIHKIGIGTIGIIEVVEIDELQTKDRDKLPFLWFHSSLMFVVTMLIQGFSKDKDKEADKK</sequence>
<keyword evidence="1" id="KW-1133">Transmembrane helix</keyword>
<dbReference type="Proteomes" id="UP000092461">
    <property type="component" value="Unassembled WGS sequence"/>
</dbReference>
<evidence type="ECO:0000313" key="3">
    <source>
        <dbReference type="Proteomes" id="UP000092461"/>
    </source>
</evidence>
<reference evidence="2" key="1">
    <citation type="submission" date="2020-05" db="UniProtKB">
        <authorList>
            <consortium name="EnsemblMetazoa"/>
        </authorList>
    </citation>
    <scope>IDENTIFICATION</scope>
    <source>
        <strain evidence="2">Jacobina</strain>
    </source>
</reference>
<organism evidence="2 3">
    <name type="scientific">Lutzomyia longipalpis</name>
    <name type="common">Sand fly</name>
    <dbReference type="NCBI Taxonomy" id="7200"/>
    <lineage>
        <taxon>Eukaryota</taxon>
        <taxon>Metazoa</taxon>
        <taxon>Ecdysozoa</taxon>
        <taxon>Arthropoda</taxon>
        <taxon>Hexapoda</taxon>
        <taxon>Insecta</taxon>
        <taxon>Pterygota</taxon>
        <taxon>Neoptera</taxon>
        <taxon>Endopterygota</taxon>
        <taxon>Diptera</taxon>
        <taxon>Nematocera</taxon>
        <taxon>Psychodoidea</taxon>
        <taxon>Psychodidae</taxon>
        <taxon>Lutzomyia</taxon>
        <taxon>Lutzomyia</taxon>
    </lineage>
</organism>
<dbReference type="AlphaFoldDB" id="A0A1B0GIZ3"/>
<keyword evidence="1" id="KW-0472">Membrane</keyword>
<dbReference type="EMBL" id="AJWK01017923">
    <property type="status" value="NOT_ANNOTATED_CDS"/>
    <property type="molecule type" value="Genomic_DNA"/>
</dbReference>
<dbReference type="EnsemblMetazoa" id="LLOJ005664-RA">
    <property type="protein sequence ID" value="LLOJ005664-PA"/>
    <property type="gene ID" value="LLOJ005664"/>
</dbReference>